<keyword evidence="4" id="KW-1185">Reference proteome</keyword>
<dbReference type="InterPro" id="IPR006927">
    <property type="entry name" value="DUF639"/>
</dbReference>
<keyword evidence="2" id="KW-0472">Membrane</keyword>
<feature type="transmembrane region" description="Helical" evidence="2">
    <location>
        <begin position="624"/>
        <end position="649"/>
    </location>
</feature>
<keyword evidence="2" id="KW-0812">Transmembrane</keyword>
<gene>
    <name evidence="3" type="ORF">CSSPJE1EN1_LOCUS8657</name>
</gene>
<accession>A0ABP0W8P7</accession>
<dbReference type="PANTHER" id="PTHR31860:SF6">
    <property type="entry name" value="HEAT-INDUCIBLE TRANSCRIPTION REPRESSOR (DUF639)"/>
    <property type="match status" value="1"/>
</dbReference>
<reference evidence="3" key="1">
    <citation type="submission" date="2024-02" db="EMBL/GenBank/DDBJ databases">
        <authorList>
            <consortium name="ELIXIR-Norway"/>
            <consortium name="Elixir Norway"/>
        </authorList>
    </citation>
    <scope>NUCLEOTIDE SEQUENCE</scope>
</reference>
<protein>
    <submittedName>
        <fullName evidence="3">Uncharacterized protein</fullName>
    </submittedName>
</protein>
<sequence>MMFGATIADGEQPRGLDRSSSGTRKWIKELSSLANVVVGHCARILLLQPEELQQHFEEQAPFSARHPSCYARNLLEYSCFQALSVAVQVTDHLSDKEFQRLSFDMMLAWELPSATSRQVAKNEQDQTLHRGSSVEDEEDTGFFCSGLIPMMVNVESTVGPDAFIRLAPAIPTVANVITVHHQFDALTASTAGHLPFTVYDKYLVEIDKSIKTIKGQVTQALVKALQLGMKETVIDIDGTVTTQPVLQDKGIFTWPGRLTLTDHSLYFEATGIVSYDKAKKVDLSADLNHVVKPDLTGPWGARLFDRAVMYKSSIILKPVVLEFPELTGHTRRDYWLAIIREVVSAHQFIRTYQLEGVAKAEALAKAVLGIARLKATRETLHVLPPRPETLLTYSSGEDVPAGDLVLAALAETLRHPGGINQQKVADLDGNQSSRINASSVASIIASIGPSTPKGVDKRKEISLPIGEVLIGEMTGLEKAIVQSRDSSKKVMLAQATVEGVRVEGIGMNVAVMKELLGPLMAFSTWLQSVLAWEEPLKSFTFCVVISYIIYRGWLVYIPPFFLACMAGYMAYFRYMQKDEQIPEVLIPTPPGQSTVEQLLALQQALAQLEGFIQSSNIMLLKSRALLLSVFPEATNQIIVLLLACTAALLLLPFKWLVLISFLNLFTCLMPARLETTARFNRRMSEWCILERHSCWIPLRLAVIQCAAQLEKIDLIRAYHASESD</sequence>
<evidence type="ECO:0000313" key="3">
    <source>
        <dbReference type="EMBL" id="CAK9263179.1"/>
    </source>
</evidence>
<dbReference type="PANTHER" id="PTHR31860">
    <property type="entry name" value="HEAT-INDUCIBLE TRANSCRIPTION REPRESSOR (DUF639)-RELATED"/>
    <property type="match status" value="1"/>
</dbReference>
<evidence type="ECO:0000256" key="1">
    <source>
        <dbReference type="SAM" id="MobiDB-lite"/>
    </source>
</evidence>
<feature type="transmembrane region" description="Helical" evidence="2">
    <location>
        <begin position="553"/>
        <end position="572"/>
    </location>
</feature>
<keyword evidence="2" id="KW-1133">Transmembrane helix</keyword>
<dbReference type="Pfam" id="PF04842">
    <property type="entry name" value="DUF639"/>
    <property type="match status" value="1"/>
</dbReference>
<organism evidence="3 4">
    <name type="scientific">Sphagnum jensenii</name>
    <dbReference type="NCBI Taxonomy" id="128206"/>
    <lineage>
        <taxon>Eukaryota</taxon>
        <taxon>Viridiplantae</taxon>
        <taxon>Streptophyta</taxon>
        <taxon>Embryophyta</taxon>
        <taxon>Bryophyta</taxon>
        <taxon>Sphagnophytina</taxon>
        <taxon>Sphagnopsida</taxon>
        <taxon>Sphagnales</taxon>
        <taxon>Sphagnaceae</taxon>
        <taxon>Sphagnum</taxon>
    </lineage>
</organism>
<evidence type="ECO:0000313" key="4">
    <source>
        <dbReference type="Proteomes" id="UP001497444"/>
    </source>
</evidence>
<dbReference type="EMBL" id="OZ020110">
    <property type="protein sequence ID" value="CAK9263179.1"/>
    <property type="molecule type" value="Genomic_DNA"/>
</dbReference>
<feature type="region of interest" description="Disordered" evidence="1">
    <location>
        <begin position="1"/>
        <end position="20"/>
    </location>
</feature>
<evidence type="ECO:0000256" key="2">
    <source>
        <dbReference type="SAM" id="Phobius"/>
    </source>
</evidence>
<dbReference type="Proteomes" id="UP001497444">
    <property type="component" value="Chromosome 15"/>
</dbReference>
<name>A0ABP0W8P7_9BRYO</name>
<proteinExistence type="predicted"/>